<feature type="region of interest" description="Disordered" evidence="1">
    <location>
        <begin position="37"/>
        <end position="59"/>
    </location>
</feature>
<sequence>EYSARYLNLPRKILQKDYFFEKCEELHQTKFRSARNRTSNLFDPGRPEESKGFNVKLFS</sequence>
<comment type="caution">
    <text evidence="2">The sequence shown here is derived from an EMBL/GenBank/DDBJ whole genome shotgun (WGS) entry which is preliminary data.</text>
</comment>
<evidence type="ECO:0000313" key="2">
    <source>
        <dbReference type="EMBL" id="PVU84903.1"/>
    </source>
</evidence>
<evidence type="ECO:0000313" key="3">
    <source>
        <dbReference type="Proteomes" id="UP000245609"/>
    </source>
</evidence>
<evidence type="ECO:0000256" key="1">
    <source>
        <dbReference type="SAM" id="MobiDB-lite"/>
    </source>
</evidence>
<dbReference type="Proteomes" id="UP000245609">
    <property type="component" value="Unassembled WGS sequence"/>
</dbReference>
<protein>
    <submittedName>
        <fullName evidence="2">Uncharacterized protein</fullName>
    </submittedName>
</protein>
<gene>
    <name evidence="2" type="ORF">BB560_007222</name>
</gene>
<reference evidence="2 3" key="1">
    <citation type="journal article" date="2018" name="MBio">
        <title>Comparative Genomics Reveals the Core Gene Toolbox for the Fungus-Insect Symbiosis.</title>
        <authorList>
            <person name="Wang Y."/>
            <person name="Stata M."/>
            <person name="Wang W."/>
            <person name="Stajich J.E."/>
            <person name="White M.M."/>
            <person name="Moncalvo J.M."/>
        </authorList>
    </citation>
    <scope>NUCLEOTIDE SEQUENCE [LARGE SCALE GENOMIC DNA]</scope>
    <source>
        <strain evidence="2 3">SC-DP-2</strain>
    </source>
</reference>
<proteinExistence type="predicted"/>
<organism evidence="2 3">
    <name type="scientific">Smittium megazygosporum</name>
    <dbReference type="NCBI Taxonomy" id="133381"/>
    <lineage>
        <taxon>Eukaryota</taxon>
        <taxon>Fungi</taxon>
        <taxon>Fungi incertae sedis</taxon>
        <taxon>Zoopagomycota</taxon>
        <taxon>Kickxellomycotina</taxon>
        <taxon>Harpellomycetes</taxon>
        <taxon>Harpellales</taxon>
        <taxon>Legeriomycetaceae</taxon>
        <taxon>Smittium</taxon>
    </lineage>
</organism>
<accession>A0A2T9XXV6</accession>
<dbReference type="AlphaFoldDB" id="A0A2T9XXV6"/>
<dbReference type="EMBL" id="MBFS01003787">
    <property type="protein sequence ID" value="PVU84903.1"/>
    <property type="molecule type" value="Genomic_DNA"/>
</dbReference>
<feature type="non-terminal residue" evidence="2">
    <location>
        <position position="1"/>
    </location>
</feature>
<name>A0A2T9XXV6_9FUNG</name>
<keyword evidence="3" id="KW-1185">Reference proteome</keyword>